<dbReference type="GO" id="GO:0020037">
    <property type="term" value="F:heme binding"/>
    <property type="evidence" value="ECO:0007669"/>
    <property type="project" value="InterPro"/>
</dbReference>
<protein>
    <submittedName>
        <fullName evidence="9">Cytochrome P450 monooxygenase-like protein</fullName>
    </submittedName>
</protein>
<dbReference type="EMBL" id="ML976615">
    <property type="protein sequence ID" value="KAF1848218.1"/>
    <property type="molecule type" value="Genomic_DNA"/>
</dbReference>
<proteinExistence type="inferred from homology"/>
<evidence type="ECO:0000313" key="10">
    <source>
        <dbReference type="Proteomes" id="UP000800039"/>
    </source>
</evidence>
<dbReference type="PANTHER" id="PTHR24305:SF210">
    <property type="entry name" value="CYTOCHROME P450 MONOOXYGENASE ASQL-RELATED"/>
    <property type="match status" value="1"/>
</dbReference>
<evidence type="ECO:0000256" key="3">
    <source>
        <dbReference type="ARBA" id="ARBA00022617"/>
    </source>
</evidence>
<feature type="transmembrane region" description="Helical" evidence="8">
    <location>
        <begin position="20"/>
        <end position="44"/>
    </location>
</feature>
<comment type="caution">
    <text evidence="9">The sequence shown here is derived from an EMBL/GenBank/DDBJ whole genome shotgun (WGS) entry which is preliminary data.</text>
</comment>
<keyword evidence="5 6" id="KW-0408">Iron</keyword>
<dbReference type="OrthoDB" id="1470350at2759"/>
<dbReference type="RefSeq" id="XP_040790781.1">
    <property type="nucleotide sequence ID" value="XM_040930902.1"/>
</dbReference>
<name>A0A9P4GKW7_9PLEO</name>
<dbReference type="PRINTS" id="PR00385">
    <property type="entry name" value="P450"/>
</dbReference>
<comment type="cofactor">
    <cofactor evidence="1 6">
        <name>heme</name>
        <dbReference type="ChEBI" id="CHEBI:30413"/>
    </cofactor>
</comment>
<dbReference type="InterPro" id="IPR017972">
    <property type="entry name" value="Cyt_P450_CS"/>
</dbReference>
<gene>
    <name evidence="9" type="ORF">K460DRAFT_334024</name>
</gene>
<evidence type="ECO:0000256" key="5">
    <source>
        <dbReference type="ARBA" id="ARBA00023004"/>
    </source>
</evidence>
<dbReference type="GO" id="GO:0016705">
    <property type="term" value="F:oxidoreductase activity, acting on paired donors, with incorporation or reduction of molecular oxygen"/>
    <property type="evidence" value="ECO:0007669"/>
    <property type="project" value="InterPro"/>
</dbReference>
<keyword evidence="7 9" id="KW-0503">Monooxygenase</keyword>
<dbReference type="InterPro" id="IPR002401">
    <property type="entry name" value="Cyt_P450_E_grp-I"/>
</dbReference>
<dbReference type="InterPro" id="IPR001128">
    <property type="entry name" value="Cyt_P450"/>
</dbReference>
<organism evidence="9 10">
    <name type="scientific">Cucurbitaria berberidis CBS 394.84</name>
    <dbReference type="NCBI Taxonomy" id="1168544"/>
    <lineage>
        <taxon>Eukaryota</taxon>
        <taxon>Fungi</taxon>
        <taxon>Dikarya</taxon>
        <taxon>Ascomycota</taxon>
        <taxon>Pezizomycotina</taxon>
        <taxon>Dothideomycetes</taxon>
        <taxon>Pleosporomycetidae</taxon>
        <taxon>Pleosporales</taxon>
        <taxon>Pleosporineae</taxon>
        <taxon>Cucurbitariaceae</taxon>
        <taxon>Cucurbitaria</taxon>
    </lineage>
</organism>
<dbReference type="GeneID" id="63848154"/>
<dbReference type="PROSITE" id="PS00086">
    <property type="entry name" value="CYTOCHROME_P450"/>
    <property type="match status" value="1"/>
</dbReference>
<dbReference type="Gene3D" id="1.10.630.10">
    <property type="entry name" value="Cytochrome P450"/>
    <property type="match status" value="1"/>
</dbReference>
<comment type="similarity">
    <text evidence="2 7">Belongs to the cytochrome P450 family.</text>
</comment>
<dbReference type="AlphaFoldDB" id="A0A9P4GKW7"/>
<evidence type="ECO:0000256" key="4">
    <source>
        <dbReference type="ARBA" id="ARBA00022723"/>
    </source>
</evidence>
<keyword evidence="8" id="KW-1133">Transmembrane helix</keyword>
<keyword evidence="8" id="KW-0812">Transmembrane</keyword>
<keyword evidence="7" id="KW-0560">Oxidoreductase</keyword>
<evidence type="ECO:0000256" key="6">
    <source>
        <dbReference type="PIRSR" id="PIRSR602401-1"/>
    </source>
</evidence>
<evidence type="ECO:0000256" key="1">
    <source>
        <dbReference type="ARBA" id="ARBA00001971"/>
    </source>
</evidence>
<keyword evidence="10" id="KW-1185">Reference proteome</keyword>
<dbReference type="PRINTS" id="PR00463">
    <property type="entry name" value="EP450I"/>
</dbReference>
<dbReference type="SUPFAM" id="SSF48264">
    <property type="entry name" value="Cytochrome P450"/>
    <property type="match status" value="1"/>
</dbReference>
<dbReference type="InterPro" id="IPR050121">
    <property type="entry name" value="Cytochrome_P450_monoxygenase"/>
</dbReference>
<sequence length="519" mass="59200">MTLSTNVLPDWIPLFSLTGIASSFGSLFSLAVLYVLATLIYNVFFHPLKHIPGPLFARACGIPYAVRMRNGNIIPWIREQHERYGDAVRLAPSEVSFISGETAWPDIYGFRTGKKYKNTGAYSKDRSWFPTPVNKVWSLLGANEEDHSRMRRNVSHAFSDKSLRQQETLVQSYVDLLVHRLGENAAEGKDVDIMRWYNCTTFDVIADLSFGEPLYCLRDNQYHNWVNMILASNKAGAYIAIRNKYPLFKYYDIVKGTFKDTKGSERARIEFYRLTHDKVESRLEKGAEGRPDFFSFIIKNQETESKALTRKEMDTNALGFLIAGSETTATALSGTTYLLLKNPAAYAKLVHEIRSTFTSHAEITIEEVNKLEYMIACLQEGLRYYPPVPSGFPRVVPPGGDHISGHYIPGGTSVYVSQHASNRSTRNFKDPDAYVPERWVGDERYKDDNHDSMNPFSFGPRNCLGKSLAYAEMRLILAKVLFNFDLEIVNDSQDWMKEQKTYALWEKPSLMVKLKSVQR</sequence>
<dbReference type="InterPro" id="IPR036396">
    <property type="entry name" value="Cyt_P450_sf"/>
</dbReference>
<evidence type="ECO:0000256" key="2">
    <source>
        <dbReference type="ARBA" id="ARBA00010617"/>
    </source>
</evidence>
<dbReference type="Proteomes" id="UP000800039">
    <property type="component" value="Unassembled WGS sequence"/>
</dbReference>
<dbReference type="GO" id="GO:0005506">
    <property type="term" value="F:iron ion binding"/>
    <property type="evidence" value="ECO:0007669"/>
    <property type="project" value="InterPro"/>
</dbReference>
<feature type="binding site" description="axial binding residue" evidence="6">
    <location>
        <position position="463"/>
    </location>
    <ligand>
        <name>heme</name>
        <dbReference type="ChEBI" id="CHEBI:30413"/>
    </ligand>
    <ligandPart>
        <name>Fe</name>
        <dbReference type="ChEBI" id="CHEBI:18248"/>
    </ligandPart>
</feature>
<keyword evidence="3 6" id="KW-0349">Heme</keyword>
<evidence type="ECO:0000313" key="9">
    <source>
        <dbReference type="EMBL" id="KAF1848218.1"/>
    </source>
</evidence>
<dbReference type="PANTHER" id="PTHR24305">
    <property type="entry name" value="CYTOCHROME P450"/>
    <property type="match status" value="1"/>
</dbReference>
<dbReference type="CDD" id="cd11058">
    <property type="entry name" value="CYP60B-like"/>
    <property type="match status" value="1"/>
</dbReference>
<dbReference type="Pfam" id="PF00067">
    <property type="entry name" value="p450"/>
    <property type="match status" value="1"/>
</dbReference>
<keyword evidence="8" id="KW-0472">Membrane</keyword>
<keyword evidence="4 6" id="KW-0479">Metal-binding</keyword>
<evidence type="ECO:0000256" key="8">
    <source>
        <dbReference type="SAM" id="Phobius"/>
    </source>
</evidence>
<reference evidence="9" key="1">
    <citation type="submission" date="2020-01" db="EMBL/GenBank/DDBJ databases">
        <authorList>
            <consortium name="DOE Joint Genome Institute"/>
            <person name="Haridas S."/>
            <person name="Albert R."/>
            <person name="Binder M."/>
            <person name="Bloem J."/>
            <person name="Labutti K."/>
            <person name="Salamov A."/>
            <person name="Andreopoulos B."/>
            <person name="Baker S.E."/>
            <person name="Barry K."/>
            <person name="Bills G."/>
            <person name="Bluhm B.H."/>
            <person name="Cannon C."/>
            <person name="Castanera R."/>
            <person name="Culley D.E."/>
            <person name="Daum C."/>
            <person name="Ezra D."/>
            <person name="Gonzalez J.B."/>
            <person name="Henrissat B."/>
            <person name="Kuo A."/>
            <person name="Liang C."/>
            <person name="Lipzen A."/>
            <person name="Lutzoni F."/>
            <person name="Magnuson J."/>
            <person name="Mondo S."/>
            <person name="Nolan M."/>
            <person name="Ohm R."/>
            <person name="Pangilinan J."/>
            <person name="Park H.-J."/>
            <person name="Ramirez L."/>
            <person name="Alfaro M."/>
            <person name="Sun H."/>
            <person name="Tritt A."/>
            <person name="Yoshinaga Y."/>
            <person name="Zwiers L.-H."/>
            <person name="Turgeon B.G."/>
            <person name="Goodwin S.B."/>
            <person name="Spatafora J.W."/>
            <person name="Crous P.W."/>
            <person name="Grigoriev I.V."/>
        </authorList>
    </citation>
    <scope>NUCLEOTIDE SEQUENCE</scope>
    <source>
        <strain evidence="9">CBS 394.84</strain>
    </source>
</reference>
<accession>A0A9P4GKW7</accession>
<evidence type="ECO:0000256" key="7">
    <source>
        <dbReference type="RuleBase" id="RU000461"/>
    </source>
</evidence>
<dbReference type="GO" id="GO:0004497">
    <property type="term" value="F:monooxygenase activity"/>
    <property type="evidence" value="ECO:0007669"/>
    <property type="project" value="UniProtKB-KW"/>
</dbReference>